<feature type="domain" description="Serine aminopeptidase S33" evidence="3">
    <location>
        <begin position="129"/>
        <end position="386"/>
    </location>
</feature>
<dbReference type="EMBL" id="CYKH01002089">
    <property type="protein sequence ID" value="CUG92828.1"/>
    <property type="molecule type" value="Genomic_DNA"/>
</dbReference>
<keyword evidence="2" id="KW-0812">Transmembrane</keyword>
<sequence length="428" mass="47099">MVGRLMFFAVHCVAHVCLYLVPRCLFYILVKLPITLIEQQLGEQRSFPENDFLMEVVTNWWDKSTLRFFGIVERGMEYPRPLYGGHMQTLMGATRVVGRPAYRRVVVTADDSNPICLDWSVAPTYNGKQVRGVFLVVPGLASSSSSSYIRQFVLDANKDGFHCCVINARGMGSTPVTAPQLIGAVFTADIRAVLRDNIMLTSAAEAAVIAHTSFPIQAIGFSLGGAILSNYLAEESLSASVAPNTGLGLIKAAYAVCAPYDMHESANHMLRLSQMLIYQPNLTKGLKNYLRRHKDIVEIISNMPNADESVLSTVRTVQEFETVYVAPHFGFKCREDYYTASSVMEGKLEHVAIPMMCIGAQDDPIVGPPPHLRRWERIAQTNKNIVFVGLPAGGHLGFLGNPLDELMGATEAAHLLVLHAARNALSLE</sequence>
<dbReference type="OrthoDB" id="247542at2759"/>
<proteinExistence type="inferred from homology"/>
<evidence type="ECO:0000256" key="2">
    <source>
        <dbReference type="SAM" id="Phobius"/>
    </source>
</evidence>
<dbReference type="InterPro" id="IPR022742">
    <property type="entry name" value="Hydrolase_4"/>
</dbReference>
<dbReference type="Proteomes" id="UP000051952">
    <property type="component" value="Unassembled WGS sequence"/>
</dbReference>
<dbReference type="InterPro" id="IPR029058">
    <property type="entry name" value="AB_hydrolase_fold"/>
</dbReference>
<accession>A0A0S4JTS9</accession>
<dbReference type="InterPro" id="IPR050960">
    <property type="entry name" value="AB_hydrolase_4_sf"/>
</dbReference>
<dbReference type="Pfam" id="PF12146">
    <property type="entry name" value="Hydrolase_4"/>
    <property type="match status" value="1"/>
</dbReference>
<dbReference type="OMA" id="LDWHGPH"/>
<dbReference type="Gene3D" id="3.40.50.1820">
    <property type="entry name" value="alpha/beta hydrolase"/>
    <property type="match status" value="1"/>
</dbReference>
<evidence type="ECO:0000313" key="5">
    <source>
        <dbReference type="Proteomes" id="UP000051952"/>
    </source>
</evidence>
<reference evidence="5" key="1">
    <citation type="submission" date="2015-09" db="EMBL/GenBank/DDBJ databases">
        <authorList>
            <consortium name="Pathogen Informatics"/>
        </authorList>
    </citation>
    <scope>NUCLEOTIDE SEQUENCE [LARGE SCALE GENOMIC DNA]</scope>
    <source>
        <strain evidence="5">Lake Konstanz</strain>
    </source>
</reference>
<evidence type="ECO:0000256" key="1">
    <source>
        <dbReference type="ARBA" id="ARBA00010884"/>
    </source>
</evidence>
<evidence type="ECO:0000259" key="3">
    <source>
        <dbReference type="Pfam" id="PF12146"/>
    </source>
</evidence>
<keyword evidence="2" id="KW-1133">Transmembrane helix</keyword>
<feature type="transmembrane region" description="Helical" evidence="2">
    <location>
        <begin position="6"/>
        <end position="30"/>
    </location>
</feature>
<organism evidence="4 5">
    <name type="scientific">Bodo saltans</name>
    <name type="common">Flagellated protozoan</name>
    <dbReference type="NCBI Taxonomy" id="75058"/>
    <lineage>
        <taxon>Eukaryota</taxon>
        <taxon>Discoba</taxon>
        <taxon>Euglenozoa</taxon>
        <taxon>Kinetoplastea</taxon>
        <taxon>Metakinetoplastina</taxon>
        <taxon>Eubodonida</taxon>
        <taxon>Bodonidae</taxon>
        <taxon>Bodo</taxon>
    </lineage>
</organism>
<keyword evidence="2" id="KW-0472">Membrane</keyword>
<dbReference type="GO" id="GO:0034338">
    <property type="term" value="F:short-chain carboxylesterase activity"/>
    <property type="evidence" value="ECO:0007669"/>
    <property type="project" value="TreeGrafter"/>
</dbReference>
<keyword evidence="5" id="KW-1185">Reference proteome</keyword>
<dbReference type="PANTHER" id="PTHR10794:SF63">
    <property type="entry name" value="ALPHA_BETA HYDROLASE 1, ISOFORM A"/>
    <property type="match status" value="1"/>
</dbReference>
<name>A0A0S4JTS9_BODSA</name>
<comment type="similarity">
    <text evidence="1">Belongs to the AB hydrolase superfamily. AB hydrolase 4 family.</text>
</comment>
<dbReference type="VEuPathDB" id="TriTrypDB:BSAL_39565"/>
<gene>
    <name evidence="4" type="ORF">BSAL_39565</name>
</gene>
<dbReference type="GO" id="GO:0047372">
    <property type="term" value="F:monoacylglycerol lipase activity"/>
    <property type="evidence" value="ECO:0007669"/>
    <property type="project" value="TreeGrafter"/>
</dbReference>
<dbReference type="AlphaFoldDB" id="A0A0S4JTS9"/>
<protein>
    <submittedName>
        <fullName evidence="4">Membrane-associated protein, putative</fullName>
    </submittedName>
</protein>
<dbReference type="PANTHER" id="PTHR10794">
    <property type="entry name" value="ABHYDROLASE DOMAIN-CONTAINING PROTEIN"/>
    <property type="match status" value="1"/>
</dbReference>
<evidence type="ECO:0000313" key="4">
    <source>
        <dbReference type="EMBL" id="CUG92828.1"/>
    </source>
</evidence>
<dbReference type="SUPFAM" id="SSF53474">
    <property type="entry name" value="alpha/beta-Hydrolases"/>
    <property type="match status" value="1"/>
</dbReference>